<dbReference type="InterPro" id="IPR007396">
    <property type="entry name" value="TR_PAI2-type"/>
</dbReference>
<accession>A0A4Z1BIY8</accession>
<reference evidence="1 2" key="1">
    <citation type="submission" date="2019-04" db="EMBL/GenBank/DDBJ databases">
        <authorList>
            <person name="Park S."/>
            <person name="Yoon J.-H."/>
        </authorList>
    </citation>
    <scope>NUCLEOTIDE SEQUENCE [LARGE SCALE GENOMIC DNA]</scope>
    <source>
        <strain evidence="1 2">HJM-18</strain>
    </source>
</reference>
<keyword evidence="2" id="KW-1185">Reference proteome</keyword>
<evidence type="ECO:0000313" key="2">
    <source>
        <dbReference type="Proteomes" id="UP000298325"/>
    </source>
</evidence>
<dbReference type="SUPFAM" id="SSF50475">
    <property type="entry name" value="FMN-binding split barrel"/>
    <property type="match status" value="1"/>
</dbReference>
<gene>
    <name evidence="1" type="ORF">E5Q11_13050</name>
</gene>
<dbReference type="PANTHER" id="PTHR35802">
    <property type="entry name" value="PROTEASE SYNTHASE AND SPORULATION PROTEIN PAI 2"/>
    <property type="match status" value="1"/>
</dbReference>
<dbReference type="PIRSF" id="PIRSF010372">
    <property type="entry name" value="PaiB"/>
    <property type="match status" value="1"/>
</dbReference>
<sequence>MMYPPAHHVETDMEKSYRVIEEFKFATIVNRTEDDVVVTQLPLILDRHRGKKGVLTGHLDRSNPHASYLTEGRIFAVFHGPDAYISPNVYSSSQLPTWNSISVHVRGKVRLVESPDAIRDSLIKMTEILEDRELPFVLDYKDPRMTSWLHLILGFEIEIEEIVGRFKLSQDKTEKDMLLARDHLVEQNYQNHDDLLSALLNTSNKSRKADA</sequence>
<protein>
    <submittedName>
        <fullName evidence="1">FMN-binding negative transcriptional regulator</fullName>
    </submittedName>
</protein>
<dbReference type="InterPro" id="IPR012349">
    <property type="entry name" value="Split_barrel_FMN-bd"/>
</dbReference>
<dbReference type="AlphaFoldDB" id="A0A4Z1BIY8"/>
<proteinExistence type="predicted"/>
<dbReference type="Gene3D" id="2.30.110.10">
    <property type="entry name" value="Electron Transport, Fmn-binding Protein, Chain A"/>
    <property type="match status" value="1"/>
</dbReference>
<dbReference type="OrthoDB" id="9794948at2"/>
<evidence type="ECO:0000313" key="1">
    <source>
        <dbReference type="EMBL" id="TGN39539.1"/>
    </source>
</evidence>
<dbReference type="PANTHER" id="PTHR35802:SF1">
    <property type="entry name" value="PROTEASE SYNTHASE AND SPORULATION PROTEIN PAI 2"/>
    <property type="match status" value="1"/>
</dbReference>
<dbReference type="EMBL" id="SRPF01000003">
    <property type="protein sequence ID" value="TGN39539.1"/>
    <property type="molecule type" value="Genomic_DNA"/>
</dbReference>
<organism evidence="1 2">
    <name type="scientific">Marinobacter confluentis</name>
    <dbReference type="NCBI Taxonomy" id="1697557"/>
    <lineage>
        <taxon>Bacteria</taxon>
        <taxon>Pseudomonadati</taxon>
        <taxon>Pseudomonadota</taxon>
        <taxon>Gammaproteobacteria</taxon>
        <taxon>Pseudomonadales</taxon>
        <taxon>Marinobacteraceae</taxon>
        <taxon>Marinobacter</taxon>
    </lineage>
</organism>
<dbReference type="Proteomes" id="UP000298325">
    <property type="component" value="Unassembled WGS sequence"/>
</dbReference>
<comment type="caution">
    <text evidence="1">The sequence shown here is derived from an EMBL/GenBank/DDBJ whole genome shotgun (WGS) entry which is preliminary data.</text>
</comment>
<name>A0A4Z1BIY8_9GAMM</name>
<dbReference type="Pfam" id="PF04299">
    <property type="entry name" value="FMN_bind_2"/>
    <property type="match status" value="1"/>
</dbReference>